<dbReference type="GO" id="GO:0016614">
    <property type="term" value="F:oxidoreductase activity, acting on CH-OH group of donors"/>
    <property type="evidence" value="ECO:0007669"/>
    <property type="project" value="UniProtKB-ARBA"/>
</dbReference>
<dbReference type="AlphaFoldDB" id="A0A1G9UI79"/>
<proteinExistence type="inferred from homology"/>
<dbReference type="GO" id="GO:0008206">
    <property type="term" value="P:bile acid metabolic process"/>
    <property type="evidence" value="ECO:0007669"/>
    <property type="project" value="UniProtKB-ARBA"/>
</dbReference>
<name>A0A1G9UI79_9FIRM</name>
<organism evidence="3 4">
    <name type="scientific">Lachnospira pectinoschiza</name>
    <dbReference type="NCBI Taxonomy" id="28052"/>
    <lineage>
        <taxon>Bacteria</taxon>
        <taxon>Bacillati</taxon>
        <taxon>Bacillota</taxon>
        <taxon>Clostridia</taxon>
        <taxon>Lachnospirales</taxon>
        <taxon>Lachnospiraceae</taxon>
        <taxon>Lachnospira</taxon>
    </lineage>
</organism>
<dbReference type="PANTHER" id="PTHR48107">
    <property type="entry name" value="NADPH-DEPENDENT ALDEHYDE REDUCTASE-LIKE PROTEIN, CHLOROPLASTIC-RELATED"/>
    <property type="match status" value="1"/>
</dbReference>
<dbReference type="Pfam" id="PF13561">
    <property type="entry name" value="adh_short_C2"/>
    <property type="match status" value="1"/>
</dbReference>
<keyword evidence="4" id="KW-1185">Reference proteome</keyword>
<protein>
    <submittedName>
        <fullName evidence="3">3-oxoacyl-[acyl-carrier protein] reductase</fullName>
    </submittedName>
</protein>
<dbReference type="CDD" id="cd05233">
    <property type="entry name" value="SDR_c"/>
    <property type="match status" value="1"/>
</dbReference>
<dbReference type="FunFam" id="3.40.50.720:FF:000084">
    <property type="entry name" value="Short-chain dehydrogenase reductase"/>
    <property type="match status" value="1"/>
</dbReference>
<comment type="similarity">
    <text evidence="1">Belongs to the short-chain dehydrogenases/reductases (SDR) family.</text>
</comment>
<gene>
    <name evidence="3" type="ORF">SAMN05216544_0776</name>
</gene>
<dbReference type="PRINTS" id="PR00080">
    <property type="entry name" value="SDRFAMILY"/>
</dbReference>
<evidence type="ECO:0000313" key="3">
    <source>
        <dbReference type="EMBL" id="SDM59630.1"/>
    </source>
</evidence>
<dbReference type="PANTHER" id="PTHR48107:SF16">
    <property type="entry name" value="NADPH-DEPENDENT ALDEHYDE REDUCTASE 1, CHLOROPLASTIC"/>
    <property type="match status" value="1"/>
</dbReference>
<dbReference type="Gene3D" id="3.40.50.720">
    <property type="entry name" value="NAD(P)-binding Rossmann-like Domain"/>
    <property type="match status" value="1"/>
</dbReference>
<dbReference type="InterPro" id="IPR002347">
    <property type="entry name" value="SDR_fam"/>
</dbReference>
<dbReference type="EMBL" id="FNHZ01000001">
    <property type="protein sequence ID" value="SDM59630.1"/>
    <property type="molecule type" value="Genomic_DNA"/>
</dbReference>
<dbReference type="PRINTS" id="PR00081">
    <property type="entry name" value="GDHRDH"/>
</dbReference>
<keyword evidence="2" id="KW-0560">Oxidoreductase</keyword>
<accession>A0A1G9UI79</accession>
<evidence type="ECO:0000256" key="1">
    <source>
        <dbReference type="ARBA" id="ARBA00006484"/>
    </source>
</evidence>
<dbReference type="InterPro" id="IPR036291">
    <property type="entry name" value="NAD(P)-bd_dom_sf"/>
</dbReference>
<sequence length="270" mass="29408">MVDYGLKGRVALITGVNNPQGIGATTALAFAREGTKLVLVYKKVNRPFDKDRTDKNGADRYYAANAGDAEYLENRLREMKTEYLILESDISDEDNVKAIYESAYGRFGRVDILVNNAATDDETGCDTIEAVTQKVIDDTFAVNVRGSIMMTSEFVKHCGDYGRIVNISTDAAQVFAGQITYGASKATLEALTRSIALEVAKYGITVNCVAPGPTQTGWIDEDFEKVVTPLIPMGKLIRPQDIAETILFLASEQARMLTGQVIRVSGGKAL</sequence>
<dbReference type="SUPFAM" id="SSF51735">
    <property type="entry name" value="NAD(P)-binding Rossmann-fold domains"/>
    <property type="match status" value="1"/>
</dbReference>
<evidence type="ECO:0000256" key="2">
    <source>
        <dbReference type="ARBA" id="ARBA00023002"/>
    </source>
</evidence>
<dbReference type="Proteomes" id="UP000187651">
    <property type="component" value="Unassembled WGS sequence"/>
</dbReference>
<evidence type="ECO:0000313" key="4">
    <source>
        <dbReference type="Proteomes" id="UP000187651"/>
    </source>
</evidence>
<reference evidence="4" key="1">
    <citation type="submission" date="2016-10" db="EMBL/GenBank/DDBJ databases">
        <authorList>
            <person name="Varghese N."/>
            <person name="Submissions S."/>
        </authorList>
    </citation>
    <scope>NUCLEOTIDE SEQUENCE [LARGE SCALE GENOMIC DNA]</scope>
    <source>
        <strain evidence="4">M83</strain>
    </source>
</reference>
<dbReference type="OrthoDB" id="9803333at2"/>
<dbReference type="RefSeq" id="WP_074520988.1">
    <property type="nucleotide sequence ID" value="NZ_FNHZ01000001.1"/>
</dbReference>